<gene>
    <name evidence="1" type="ORF">BD311DRAFT_92726</name>
</gene>
<name>A0A4Q9M9T3_9APHY</name>
<accession>A0A4Q9M9T3</accession>
<sequence length="144" mass="16522">MRIQTSRVALGSMAFMPFRGSHVALTRAQPILETASLSHFRCYMRCRKIRPRRDPHKHMVNYALGSPCRIHAQIGLDPPTPLDSLTSAGYTRPFRLLRQRVSRCWALRICRCRCRCLACSTATVTVSVLKMHQLTRSSCWVYTI</sequence>
<reference evidence="1" key="1">
    <citation type="submission" date="2019-01" db="EMBL/GenBank/DDBJ databases">
        <title>Draft genome sequences of three monokaryotic isolates of the white-rot basidiomycete fungus Dichomitus squalens.</title>
        <authorList>
            <consortium name="DOE Joint Genome Institute"/>
            <person name="Lopez S.C."/>
            <person name="Andreopoulos B."/>
            <person name="Pangilinan J."/>
            <person name="Lipzen A."/>
            <person name="Riley R."/>
            <person name="Ahrendt S."/>
            <person name="Ng V."/>
            <person name="Barry K."/>
            <person name="Daum C."/>
            <person name="Grigoriev I.V."/>
            <person name="Hilden K.S."/>
            <person name="Makela M.R."/>
            <person name="de Vries R.P."/>
        </authorList>
    </citation>
    <scope>NUCLEOTIDE SEQUENCE [LARGE SCALE GENOMIC DNA]</scope>
    <source>
        <strain evidence="1">OM18370.1</strain>
    </source>
</reference>
<evidence type="ECO:0000313" key="1">
    <source>
        <dbReference type="EMBL" id="TBU23217.1"/>
    </source>
</evidence>
<dbReference type="AlphaFoldDB" id="A0A4Q9M9T3"/>
<dbReference type="Proteomes" id="UP000292957">
    <property type="component" value="Unassembled WGS sequence"/>
</dbReference>
<organism evidence="1">
    <name type="scientific">Dichomitus squalens</name>
    <dbReference type="NCBI Taxonomy" id="114155"/>
    <lineage>
        <taxon>Eukaryota</taxon>
        <taxon>Fungi</taxon>
        <taxon>Dikarya</taxon>
        <taxon>Basidiomycota</taxon>
        <taxon>Agaricomycotina</taxon>
        <taxon>Agaricomycetes</taxon>
        <taxon>Polyporales</taxon>
        <taxon>Polyporaceae</taxon>
        <taxon>Dichomitus</taxon>
    </lineage>
</organism>
<protein>
    <submittedName>
        <fullName evidence="1">Uncharacterized protein</fullName>
    </submittedName>
</protein>
<dbReference type="EMBL" id="ML143511">
    <property type="protein sequence ID" value="TBU23217.1"/>
    <property type="molecule type" value="Genomic_DNA"/>
</dbReference>
<proteinExistence type="predicted"/>